<keyword evidence="5" id="KW-0539">Nucleus</keyword>
<evidence type="ECO:0008006" key="9">
    <source>
        <dbReference type="Google" id="ProtNLM"/>
    </source>
</evidence>
<comment type="subcellular location">
    <subcellularLocation>
        <location evidence="1">Nucleus</location>
    </subcellularLocation>
</comment>
<sequence length="257" mass="30014">MSKRKADDFITYHDYHLLHYLKDQYKDKLIEQLKIEEAANNNKKKKNNTTNSNKSKNKKKNNSNNGRHVNVLDDDRGPPMPDPMVRKIKEMMNMNDDGDNNNNNESFMRRMVWLGQKKIEVTDTNTHHNRLFFPKGTTDKLTAFCSNEENQAVWVKKNSKNKKVDDQGAEARDSPGQGLYVRVVDGEGNVWKNGMLLKWWQSVNKTVFTREWNLYVEERRLKPEVFSLQLWCFRDAQNKLCFSVNAVPTTTPANVSI</sequence>
<organism evidence="7 8">
    <name type="scientific">Stephania japonica</name>
    <dbReference type="NCBI Taxonomy" id="461633"/>
    <lineage>
        <taxon>Eukaryota</taxon>
        <taxon>Viridiplantae</taxon>
        <taxon>Streptophyta</taxon>
        <taxon>Embryophyta</taxon>
        <taxon>Tracheophyta</taxon>
        <taxon>Spermatophyta</taxon>
        <taxon>Magnoliopsida</taxon>
        <taxon>Ranunculales</taxon>
        <taxon>Menispermaceae</taxon>
        <taxon>Menispermoideae</taxon>
        <taxon>Cissampelideae</taxon>
        <taxon>Stephania</taxon>
    </lineage>
</organism>
<keyword evidence="4" id="KW-0804">Transcription</keyword>
<feature type="region of interest" description="Disordered" evidence="6">
    <location>
        <begin position="40"/>
        <end position="82"/>
    </location>
</feature>
<keyword evidence="2" id="KW-0805">Transcription regulation</keyword>
<dbReference type="AlphaFoldDB" id="A0AAP0K505"/>
<evidence type="ECO:0000256" key="2">
    <source>
        <dbReference type="ARBA" id="ARBA00023015"/>
    </source>
</evidence>
<evidence type="ECO:0000313" key="8">
    <source>
        <dbReference type="Proteomes" id="UP001417504"/>
    </source>
</evidence>
<evidence type="ECO:0000256" key="6">
    <source>
        <dbReference type="SAM" id="MobiDB-lite"/>
    </source>
</evidence>
<evidence type="ECO:0000256" key="3">
    <source>
        <dbReference type="ARBA" id="ARBA00023125"/>
    </source>
</evidence>
<dbReference type="PANTHER" id="PTHR31541:SF60">
    <property type="entry name" value="TF-B3 DOMAIN-CONTAINING PROTEIN"/>
    <property type="match status" value="1"/>
</dbReference>
<protein>
    <recommendedName>
        <fullName evidence="9">B3 domain-containing protein</fullName>
    </recommendedName>
</protein>
<evidence type="ECO:0000313" key="7">
    <source>
        <dbReference type="EMBL" id="KAK9145460.1"/>
    </source>
</evidence>
<dbReference type="EMBL" id="JBBNAE010000002">
    <property type="protein sequence ID" value="KAK9145460.1"/>
    <property type="molecule type" value="Genomic_DNA"/>
</dbReference>
<evidence type="ECO:0000256" key="1">
    <source>
        <dbReference type="ARBA" id="ARBA00004123"/>
    </source>
</evidence>
<name>A0AAP0K505_9MAGN</name>
<evidence type="ECO:0000256" key="4">
    <source>
        <dbReference type="ARBA" id="ARBA00023163"/>
    </source>
</evidence>
<evidence type="ECO:0000256" key="5">
    <source>
        <dbReference type="ARBA" id="ARBA00023242"/>
    </source>
</evidence>
<accession>A0AAP0K505</accession>
<reference evidence="7 8" key="1">
    <citation type="submission" date="2024-01" db="EMBL/GenBank/DDBJ databases">
        <title>Genome assemblies of Stephania.</title>
        <authorList>
            <person name="Yang L."/>
        </authorList>
    </citation>
    <scope>NUCLEOTIDE SEQUENCE [LARGE SCALE GENOMIC DNA]</scope>
    <source>
        <strain evidence="7">QJT</strain>
        <tissue evidence="7">Leaf</tissue>
    </source>
</reference>
<keyword evidence="8" id="KW-1185">Reference proteome</keyword>
<proteinExistence type="predicted"/>
<dbReference type="GO" id="GO:0003677">
    <property type="term" value="F:DNA binding"/>
    <property type="evidence" value="ECO:0007669"/>
    <property type="project" value="UniProtKB-KW"/>
</dbReference>
<comment type="caution">
    <text evidence="7">The sequence shown here is derived from an EMBL/GenBank/DDBJ whole genome shotgun (WGS) entry which is preliminary data.</text>
</comment>
<keyword evidence="3" id="KW-0238">DNA-binding</keyword>
<dbReference type="GO" id="GO:0005634">
    <property type="term" value="C:nucleus"/>
    <property type="evidence" value="ECO:0007669"/>
    <property type="project" value="UniProtKB-SubCell"/>
</dbReference>
<dbReference type="Gene3D" id="2.40.330.10">
    <property type="entry name" value="DNA-binding pseudobarrel domain"/>
    <property type="match status" value="1"/>
</dbReference>
<dbReference type="PANTHER" id="PTHR31541">
    <property type="entry name" value="B3 DOMAIN PLANT PROTEIN-RELATED"/>
    <property type="match status" value="1"/>
</dbReference>
<dbReference type="Proteomes" id="UP001417504">
    <property type="component" value="Unassembled WGS sequence"/>
</dbReference>
<gene>
    <name evidence="7" type="ORF">Sjap_005363</name>
</gene>
<dbReference type="InterPro" id="IPR005508">
    <property type="entry name" value="At2g31720-like"/>
</dbReference>
<dbReference type="InterPro" id="IPR015300">
    <property type="entry name" value="DNA-bd_pseudobarrel_sf"/>
</dbReference>